<evidence type="ECO:0000256" key="1">
    <source>
        <dbReference type="SAM" id="Phobius"/>
    </source>
</evidence>
<keyword evidence="1" id="KW-0812">Transmembrane</keyword>
<keyword evidence="1" id="KW-0472">Membrane</keyword>
<dbReference type="AlphaFoldDB" id="A0A4Y6I0M9"/>
<accession>A0A4Y6I0M9</accession>
<dbReference type="EMBL" id="MK861852">
    <property type="protein sequence ID" value="QDF62788.1"/>
    <property type="molecule type" value="Genomic_DNA"/>
</dbReference>
<organism evidence="2">
    <name type="scientific">Enterococcus faecalis</name>
    <name type="common">Streptococcus faecalis</name>
    <dbReference type="NCBI Taxonomy" id="1351"/>
    <lineage>
        <taxon>Bacteria</taxon>
        <taxon>Bacillati</taxon>
        <taxon>Bacillota</taxon>
        <taxon>Bacilli</taxon>
        <taxon>Lactobacillales</taxon>
        <taxon>Enterococcaceae</taxon>
        <taxon>Enterococcus</taxon>
    </lineage>
</organism>
<proteinExistence type="predicted"/>
<reference evidence="2" key="1">
    <citation type="journal article" date="2019" name="J Glob Antimicrob Resist">
        <title>Detection of transferable oxazolidinone resistance determinants in Enterococcus faecalis and Enterococcus faecium of swine origin in Sichuan Province, China.</title>
        <authorList>
            <person name="Kang Z.Z."/>
            <person name="Lei C.W."/>
            <person name="Kong L.H."/>
            <person name="Wang Y.L."/>
            <person name="Ye X.L."/>
            <person name="Ma B.H."/>
            <person name="Wang X.C."/>
            <person name="Li C."/>
            <person name="Zhang Y."/>
            <person name="Wang H.N."/>
        </authorList>
    </citation>
    <scope>NUCLEOTIDE SEQUENCE</scope>
    <source>
        <strain evidence="2">C10</strain>
        <plasmid evidence="2">pC10</plasmid>
    </source>
</reference>
<protein>
    <submittedName>
        <fullName evidence="2">Uncharacterized protein</fullName>
    </submittedName>
</protein>
<feature type="transmembrane region" description="Helical" evidence="1">
    <location>
        <begin position="7"/>
        <end position="27"/>
    </location>
</feature>
<evidence type="ECO:0000313" key="2">
    <source>
        <dbReference type="EMBL" id="QDF62788.1"/>
    </source>
</evidence>
<geneLocation type="plasmid" evidence="2">
    <name>pC10</name>
</geneLocation>
<keyword evidence="1" id="KW-1133">Transmembrane helix</keyword>
<sequence>MIGYVAVDNVLSTAFCCLYFIYVIGIVSEKAEGYVYGTYCYLCFYFLNDDIREENISPHRR</sequence>
<keyword evidence="2" id="KW-0614">Plasmid</keyword>
<name>A0A4Y6I0M9_ENTFL</name>